<accession>A0A8J4RVZ6</accession>
<protein>
    <submittedName>
        <fullName evidence="1">Uncharacterized protein</fullName>
    </submittedName>
</protein>
<proteinExistence type="predicted"/>
<evidence type="ECO:0000313" key="2">
    <source>
        <dbReference type="Proteomes" id="UP000702964"/>
    </source>
</evidence>
<sequence length="115" mass="12756">MGRRFFAVNDGKEAKLLNLAKHVISHGRNTFYLSHDSSLALFGVVSTVEVQSGIATTLRTEADIAPAHREERNLGIFDWLFKSPTAAPDNNNNNDYKEDKGILGGPFYDEDAVIF</sequence>
<reference evidence="1" key="1">
    <citation type="journal article" date="2015" name="Genom Data">
        <title>Draft genome sequences of Phytophthora kernoviae and Phytophthora ramorum lineage EU2 from Scotland.</title>
        <authorList>
            <person name="Sambles C."/>
            <person name="Schlenzig A."/>
            <person name="O'Neill P."/>
            <person name="Grant M."/>
            <person name="Studholme D.J."/>
        </authorList>
    </citation>
    <scope>NUCLEOTIDE SEQUENCE</scope>
    <source>
        <strain evidence="1">00238/432</strain>
    </source>
</reference>
<organism evidence="1 2">
    <name type="scientific">Phytophthora kernoviae 00238/432</name>
    <dbReference type="NCBI Taxonomy" id="1284355"/>
    <lineage>
        <taxon>Eukaryota</taxon>
        <taxon>Sar</taxon>
        <taxon>Stramenopiles</taxon>
        <taxon>Oomycota</taxon>
        <taxon>Peronosporomycetes</taxon>
        <taxon>Peronosporales</taxon>
        <taxon>Peronosporaceae</taxon>
        <taxon>Phytophthora</taxon>
    </lineage>
</organism>
<dbReference type="Proteomes" id="UP000702964">
    <property type="component" value="Unassembled WGS sequence"/>
</dbReference>
<reference evidence="1" key="2">
    <citation type="submission" date="2020-02" db="EMBL/GenBank/DDBJ databases">
        <authorList>
            <person name="Studholme D.J."/>
        </authorList>
    </citation>
    <scope>NUCLEOTIDE SEQUENCE</scope>
    <source>
        <strain evidence="1">00238/432</strain>
    </source>
</reference>
<comment type="caution">
    <text evidence="1">The sequence shown here is derived from an EMBL/GenBank/DDBJ whole genome shotgun (WGS) entry which is preliminary data.</text>
</comment>
<name>A0A8J4RVZ6_9STRA</name>
<dbReference type="EMBL" id="AOFI03000517">
    <property type="protein sequence ID" value="KAF4316576.1"/>
    <property type="molecule type" value="Genomic_DNA"/>
</dbReference>
<gene>
    <name evidence="1" type="ORF">G195_009969</name>
</gene>
<evidence type="ECO:0000313" key="1">
    <source>
        <dbReference type="EMBL" id="KAF4316576.1"/>
    </source>
</evidence>
<dbReference type="AlphaFoldDB" id="A0A8J4RVZ6"/>